<dbReference type="Pfam" id="PF02586">
    <property type="entry name" value="SRAP"/>
    <property type="match status" value="1"/>
</dbReference>
<dbReference type="Gene3D" id="3.90.1680.10">
    <property type="entry name" value="SOS response associated peptidase-like"/>
    <property type="match status" value="1"/>
</dbReference>
<evidence type="ECO:0000256" key="1">
    <source>
        <dbReference type="ARBA" id="ARBA00008136"/>
    </source>
</evidence>
<evidence type="ECO:0000256" key="6">
    <source>
        <dbReference type="ARBA" id="ARBA00023125"/>
    </source>
</evidence>
<keyword evidence="4 8" id="KW-0378">Hydrolase</keyword>
<dbReference type="GO" id="GO:0016829">
    <property type="term" value="F:lyase activity"/>
    <property type="evidence" value="ECO:0007669"/>
    <property type="project" value="UniProtKB-KW"/>
</dbReference>
<dbReference type="GO" id="GO:0006508">
    <property type="term" value="P:proteolysis"/>
    <property type="evidence" value="ECO:0007669"/>
    <property type="project" value="UniProtKB-KW"/>
</dbReference>
<sequence length="229" mass="26057">MCGRFVLMALGKTLAEIFEVKEAIDEQPRYNVAPTQNVRIVRLNHQTAHREMSMVKWGLIPSWAKDPSIGTRLINARSETVHQKPAFRASFKSRRCLVPSDGFYEWEKKAKVKQPYLFRMVDDRPFAFAGLWDRWQAPDGKVTESCTIITTPANERLISIHDRMPAILKPEDYGIWLDPAVKNPNALLELMIPFPSELMTGIPVSTKVNRASYDGPDCIEPIVIGESLF</sequence>
<dbReference type="GO" id="GO:0003697">
    <property type="term" value="F:single-stranded DNA binding"/>
    <property type="evidence" value="ECO:0007669"/>
    <property type="project" value="InterPro"/>
</dbReference>
<dbReference type="EMBL" id="JACRDE010000214">
    <property type="protein sequence ID" value="MBI5249382.1"/>
    <property type="molecule type" value="Genomic_DNA"/>
</dbReference>
<evidence type="ECO:0000256" key="4">
    <source>
        <dbReference type="ARBA" id="ARBA00022801"/>
    </source>
</evidence>
<dbReference type="SUPFAM" id="SSF143081">
    <property type="entry name" value="BB1717-like"/>
    <property type="match status" value="1"/>
</dbReference>
<reference evidence="9" key="1">
    <citation type="submission" date="2020-07" db="EMBL/GenBank/DDBJ databases">
        <title>Huge and variable diversity of episymbiotic CPR bacteria and DPANN archaea in groundwater ecosystems.</title>
        <authorList>
            <person name="He C.Y."/>
            <person name="Keren R."/>
            <person name="Whittaker M."/>
            <person name="Farag I.F."/>
            <person name="Doudna J."/>
            <person name="Cate J.H.D."/>
            <person name="Banfield J.F."/>
        </authorList>
    </citation>
    <scope>NUCLEOTIDE SEQUENCE</scope>
    <source>
        <strain evidence="9">NC_groundwater_1664_Pr3_B-0.1um_52_9</strain>
    </source>
</reference>
<dbReference type="GO" id="GO:0106300">
    <property type="term" value="P:protein-DNA covalent cross-linking repair"/>
    <property type="evidence" value="ECO:0007669"/>
    <property type="project" value="InterPro"/>
</dbReference>
<dbReference type="GO" id="GO:0008233">
    <property type="term" value="F:peptidase activity"/>
    <property type="evidence" value="ECO:0007669"/>
    <property type="project" value="UniProtKB-KW"/>
</dbReference>
<protein>
    <recommendedName>
        <fullName evidence="8">Abasic site processing protein</fullName>
        <ecNumber evidence="8">3.4.-.-</ecNumber>
    </recommendedName>
</protein>
<evidence type="ECO:0000256" key="7">
    <source>
        <dbReference type="ARBA" id="ARBA00023239"/>
    </source>
</evidence>
<organism evidence="9 10">
    <name type="scientific">Desulfomonile tiedjei</name>
    <dbReference type="NCBI Taxonomy" id="2358"/>
    <lineage>
        <taxon>Bacteria</taxon>
        <taxon>Pseudomonadati</taxon>
        <taxon>Thermodesulfobacteriota</taxon>
        <taxon>Desulfomonilia</taxon>
        <taxon>Desulfomonilales</taxon>
        <taxon>Desulfomonilaceae</taxon>
        <taxon>Desulfomonile</taxon>
    </lineage>
</organism>
<accession>A0A9D6V586</accession>
<evidence type="ECO:0000256" key="3">
    <source>
        <dbReference type="ARBA" id="ARBA00022763"/>
    </source>
</evidence>
<dbReference type="EC" id="3.4.-.-" evidence="8"/>
<name>A0A9D6V586_9BACT</name>
<dbReference type="InterPro" id="IPR036590">
    <property type="entry name" value="SRAP-like"/>
</dbReference>
<keyword evidence="3" id="KW-0227">DNA damage</keyword>
<evidence type="ECO:0000313" key="10">
    <source>
        <dbReference type="Proteomes" id="UP000807825"/>
    </source>
</evidence>
<proteinExistence type="inferred from homology"/>
<comment type="similarity">
    <text evidence="1 8">Belongs to the SOS response-associated peptidase family.</text>
</comment>
<keyword evidence="5" id="KW-0190">Covalent protein-DNA linkage</keyword>
<dbReference type="PANTHER" id="PTHR13604:SF0">
    <property type="entry name" value="ABASIC SITE PROCESSING PROTEIN HMCES"/>
    <property type="match status" value="1"/>
</dbReference>
<gene>
    <name evidence="9" type="ORF">HY912_07800</name>
</gene>
<keyword evidence="2 8" id="KW-0645">Protease</keyword>
<evidence type="ECO:0000313" key="9">
    <source>
        <dbReference type="EMBL" id="MBI5249382.1"/>
    </source>
</evidence>
<dbReference type="Proteomes" id="UP000807825">
    <property type="component" value="Unassembled WGS sequence"/>
</dbReference>
<comment type="caution">
    <text evidence="9">The sequence shown here is derived from an EMBL/GenBank/DDBJ whole genome shotgun (WGS) entry which is preliminary data.</text>
</comment>
<dbReference type="InterPro" id="IPR003738">
    <property type="entry name" value="SRAP"/>
</dbReference>
<evidence type="ECO:0000256" key="5">
    <source>
        <dbReference type="ARBA" id="ARBA00023124"/>
    </source>
</evidence>
<keyword evidence="7" id="KW-0456">Lyase</keyword>
<dbReference type="PANTHER" id="PTHR13604">
    <property type="entry name" value="DC12-RELATED"/>
    <property type="match status" value="1"/>
</dbReference>
<evidence type="ECO:0000256" key="8">
    <source>
        <dbReference type="RuleBase" id="RU364100"/>
    </source>
</evidence>
<dbReference type="AlphaFoldDB" id="A0A9D6V586"/>
<keyword evidence="6" id="KW-0238">DNA-binding</keyword>
<evidence type="ECO:0000256" key="2">
    <source>
        <dbReference type="ARBA" id="ARBA00022670"/>
    </source>
</evidence>